<protein>
    <submittedName>
        <fullName evidence="7">Uncharacterized protein</fullName>
    </submittedName>
</protein>
<comment type="caution">
    <text evidence="7">The sequence shown here is derived from an EMBL/GenBank/DDBJ whole genome shotgun (WGS) entry which is preliminary data.</text>
</comment>
<dbReference type="InterPro" id="IPR002129">
    <property type="entry name" value="PyrdxlP-dep_de-COase"/>
</dbReference>
<keyword evidence="3 5" id="KW-0663">Pyridoxal phosphate</keyword>
<comment type="cofactor">
    <cofactor evidence="1 5 6">
        <name>pyridoxal 5'-phosphate</name>
        <dbReference type="ChEBI" id="CHEBI:597326"/>
    </cofactor>
</comment>
<dbReference type="GO" id="GO:0016831">
    <property type="term" value="F:carboxy-lyase activity"/>
    <property type="evidence" value="ECO:0007669"/>
    <property type="project" value="InterPro"/>
</dbReference>
<dbReference type="InterPro" id="IPR015424">
    <property type="entry name" value="PyrdxlP-dep_Trfase"/>
</dbReference>
<dbReference type="PRINTS" id="PR00800">
    <property type="entry name" value="YHDCRBOXLASE"/>
</dbReference>
<keyword evidence="8" id="KW-1185">Reference proteome</keyword>
<sequence>MDPHSKDLTAIWPQLSAYVLDREAALASLPAIGNADPSPFNGELPAKGTGTQAAFDLFKASIASRLSTSCGPRYFGFITGGASPAAHIGDVLATSFDQNVMTASESAGSAAADIEEAVVGMIRDLLDLPKEYSGILTAGGTSSNTLALAIARQWVGRRAGVDIGEDGLQALGARRIRVFGTMAHQSISKATSTLGLGRSVVHVAPIAGSTTHMDPMALDKALAAAATTPELVAGCVVVIQSGEVNTSNCDSINGIAAVCKRRGAWLHIDGAANLLARASPTHAALLDGLELADSITGDCHKWFNVPYDCGVMLSRHPDAHAAAMTATAPYLGAVPSFAPINLSLDNSRRFRALPLWMALQAYGRKGFAEIVDRTCRFAAALGAWVDASANYELLQPVCLNTVLFRVIAVDVAQDRTKAVLSRVNASGKVFMTGTVWAGRPAIRAAIANWRTTEDDLQIVTDALVAAANQ</sequence>
<dbReference type="GO" id="GO:0006520">
    <property type="term" value="P:amino acid metabolic process"/>
    <property type="evidence" value="ECO:0007669"/>
    <property type="project" value="InterPro"/>
</dbReference>
<dbReference type="PANTHER" id="PTHR11999">
    <property type="entry name" value="GROUP II PYRIDOXAL-5-PHOSPHATE DECARBOXYLASE"/>
    <property type="match status" value="1"/>
</dbReference>
<dbReference type="Proteomes" id="UP001212152">
    <property type="component" value="Unassembled WGS sequence"/>
</dbReference>
<evidence type="ECO:0000256" key="6">
    <source>
        <dbReference type="RuleBase" id="RU000382"/>
    </source>
</evidence>
<gene>
    <name evidence="7" type="ORF">HDU87_006734</name>
</gene>
<dbReference type="AlphaFoldDB" id="A0AAD5TPP7"/>
<dbReference type="GO" id="GO:0019752">
    <property type="term" value="P:carboxylic acid metabolic process"/>
    <property type="evidence" value="ECO:0007669"/>
    <property type="project" value="InterPro"/>
</dbReference>
<evidence type="ECO:0000256" key="4">
    <source>
        <dbReference type="ARBA" id="ARBA00023239"/>
    </source>
</evidence>
<keyword evidence="4 6" id="KW-0456">Lyase</keyword>
<dbReference type="SUPFAM" id="SSF53383">
    <property type="entry name" value="PLP-dependent transferases"/>
    <property type="match status" value="1"/>
</dbReference>
<dbReference type="GO" id="GO:0005737">
    <property type="term" value="C:cytoplasm"/>
    <property type="evidence" value="ECO:0007669"/>
    <property type="project" value="TreeGrafter"/>
</dbReference>
<evidence type="ECO:0000256" key="2">
    <source>
        <dbReference type="ARBA" id="ARBA00009533"/>
    </source>
</evidence>
<proteinExistence type="inferred from homology"/>
<feature type="modified residue" description="N6-(pyridoxal phosphate)lysine" evidence="5">
    <location>
        <position position="301"/>
    </location>
</feature>
<dbReference type="InterPro" id="IPR015422">
    <property type="entry name" value="PyrdxlP-dep_Trfase_small"/>
</dbReference>
<comment type="similarity">
    <text evidence="2 6">Belongs to the group II decarboxylase family.</text>
</comment>
<accession>A0AAD5TPP7</accession>
<evidence type="ECO:0000256" key="5">
    <source>
        <dbReference type="PIRSR" id="PIRSR602129-50"/>
    </source>
</evidence>
<dbReference type="GO" id="GO:0030170">
    <property type="term" value="F:pyridoxal phosphate binding"/>
    <property type="evidence" value="ECO:0007669"/>
    <property type="project" value="InterPro"/>
</dbReference>
<dbReference type="Gene3D" id="3.90.1150.10">
    <property type="entry name" value="Aspartate Aminotransferase, domain 1"/>
    <property type="match status" value="1"/>
</dbReference>
<evidence type="ECO:0000313" key="7">
    <source>
        <dbReference type="EMBL" id="KAJ3183415.1"/>
    </source>
</evidence>
<dbReference type="Pfam" id="PF00282">
    <property type="entry name" value="Pyridoxal_deC"/>
    <property type="match status" value="1"/>
</dbReference>
<dbReference type="InterPro" id="IPR010977">
    <property type="entry name" value="Aromatic_deC"/>
</dbReference>
<evidence type="ECO:0000313" key="8">
    <source>
        <dbReference type="Proteomes" id="UP001212152"/>
    </source>
</evidence>
<reference evidence="7" key="1">
    <citation type="submission" date="2020-05" db="EMBL/GenBank/DDBJ databases">
        <title>Phylogenomic resolution of chytrid fungi.</title>
        <authorList>
            <person name="Stajich J.E."/>
            <person name="Amses K."/>
            <person name="Simmons R."/>
            <person name="Seto K."/>
            <person name="Myers J."/>
            <person name="Bonds A."/>
            <person name="Quandt C.A."/>
            <person name="Barry K."/>
            <person name="Liu P."/>
            <person name="Grigoriev I."/>
            <person name="Longcore J.E."/>
            <person name="James T.Y."/>
        </authorList>
    </citation>
    <scope>NUCLEOTIDE SEQUENCE</scope>
    <source>
        <strain evidence="7">JEL0379</strain>
    </source>
</reference>
<dbReference type="EMBL" id="JADGJQ010000006">
    <property type="protein sequence ID" value="KAJ3183415.1"/>
    <property type="molecule type" value="Genomic_DNA"/>
</dbReference>
<name>A0AAD5TPP7_9FUNG</name>
<dbReference type="PANTHER" id="PTHR11999:SF165">
    <property type="entry name" value="DECARBOXYLASE, PUTATIVE (AFU_ORTHOLOGUE AFUA_2G04980)-RELATED"/>
    <property type="match status" value="1"/>
</dbReference>
<organism evidence="7 8">
    <name type="scientific">Geranomyces variabilis</name>
    <dbReference type="NCBI Taxonomy" id="109894"/>
    <lineage>
        <taxon>Eukaryota</taxon>
        <taxon>Fungi</taxon>
        <taxon>Fungi incertae sedis</taxon>
        <taxon>Chytridiomycota</taxon>
        <taxon>Chytridiomycota incertae sedis</taxon>
        <taxon>Chytridiomycetes</taxon>
        <taxon>Spizellomycetales</taxon>
        <taxon>Powellomycetaceae</taxon>
        <taxon>Geranomyces</taxon>
    </lineage>
</organism>
<evidence type="ECO:0000256" key="3">
    <source>
        <dbReference type="ARBA" id="ARBA00022898"/>
    </source>
</evidence>
<dbReference type="InterPro" id="IPR015421">
    <property type="entry name" value="PyrdxlP-dep_Trfase_major"/>
</dbReference>
<evidence type="ECO:0000256" key="1">
    <source>
        <dbReference type="ARBA" id="ARBA00001933"/>
    </source>
</evidence>
<dbReference type="Gene3D" id="3.40.640.10">
    <property type="entry name" value="Type I PLP-dependent aspartate aminotransferase-like (Major domain)"/>
    <property type="match status" value="1"/>
</dbReference>